<dbReference type="Proteomes" id="UP000620139">
    <property type="component" value="Unassembled WGS sequence"/>
</dbReference>
<name>A0A931NEH9_9BURK</name>
<keyword evidence="2" id="KW-1185">Reference proteome</keyword>
<accession>A0A931NEH9</accession>
<proteinExistence type="predicted"/>
<dbReference type="RefSeq" id="WP_198101793.1">
    <property type="nucleotide sequence ID" value="NZ_JAEDAL010000010.1"/>
</dbReference>
<organism evidence="1 2">
    <name type="scientific">Inhella gelatinilytica</name>
    <dbReference type="NCBI Taxonomy" id="2795030"/>
    <lineage>
        <taxon>Bacteria</taxon>
        <taxon>Pseudomonadati</taxon>
        <taxon>Pseudomonadota</taxon>
        <taxon>Betaproteobacteria</taxon>
        <taxon>Burkholderiales</taxon>
        <taxon>Sphaerotilaceae</taxon>
        <taxon>Inhella</taxon>
    </lineage>
</organism>
<gene>
    <name evidence="1" type="ORF">I7X43_15135</name>
</gene>
<dbReference type="AlphaFoldDB" id="A0A931NEH9"/>
<protein>
    <submittedName>
        <fullName evidence="1">Uncharacterized protein</fullName>
    </submittedName>
</protein>
<dbReference type="EMBL" id="JAEDAL010000010">
    <property type="protein sequence ID" value="MBH9554177.1"/>
    <property type="molecule type" value="Genomic_DNA"/>
</dbReference>
<comment type="caution">
    <text evidence="1">The sequence shown here is derived from an EMBL/GenBank/DDBJ whole genome shotgun (WGS) entry which is preliminary data.</text>
</comment>
<reference evidence="1" key="1">
    <citation type="submission" date="2020-12" db="EMBL/GenBank/DDBJ databases">
        <title>The genome sequence of Inhella sp. 4Y17.</title>
        <authorList>
            <person name="Liu Y."/>
        </authorList>
    </citation>
    <scope>NUCLEOTIDE SEQUENCE</scope>
    <source>
        <strain evidence="1">4Y10</strain>
    </source>
</reference>
<evidence type="ECO:0000313" key="2">
    <source>
        <dbReference type="Proteomes" id="UP000620139"/>
    </source>
</evidence>
<evidence type="ECO:0000313" key="1">
    <source>
        <dbReference type="EMBL" id="MBH9554177.1"/>
    </source>
</evidence>
<sequence>MLEPRYFSFDRSDTTDGMAVLEGLASVRPADTQAAREEAQRLIGDLAAQAPGPQGPIEEGGVWSWDLTEQVEGDWLSLHLTVVGPPEWLASWWNEASTD</sequence>